<evidence type="ECO:0000313" key="3">
    <source>
        <dbReference type="Proteomes" id="UP001164746"/>
    </source>
</evidence>
<feature type="region of interest" description="Disordered" evidence="1">
    <location>
        <begin position="1"/>
        <end position="22"/>
    </location>
</feature>
<keyword evidence="3" id="KW-1185">Reference proteome</keyword>
<proteinExistence type="predicted"/>
<gene>
    <name evidence="2" type="ORF">MAR_018037</name>
</gene>
<evidence type="ECO:0000313" key="2">
    <source>
        <dbReference type="EMBL" id="WAR08079.1"/>
    </source>
</evidence>
<organism evidence="2 3">
    <name type="scientific">Mya arenaria</name>
    <name type="common">Soft-shell clam</name>
    <dbReference type="NCBI Taxonomy" id="6604"/>
    <lineage>
        <taxon>Eukaryota</taxon>
        <taxon>Metazoa</taxon>
        <taxon>Spiralia</taxon>
        <taxon>Lophotrochozoa</taxon>
        <taxon>Mollusca</taxon>
        <taxon>Bivalvia</taxon>
        <taxon>Autobranchia</taxon>
        <taxon>Heteroconchia</taxon>
        <taxon>Euheterodonta</taxon>
        <taxon>Imparidentia</taxon>
        <taxon>Neoheterodontei</taxon>
        <taxon>Myida</taxon>
        <taxon>Myoidea</taxon>
        <taxon>Myidae</taxon>
        <taxon>Mya</taxon>
    </lineage>
</organism>
<name>A0ABY7EG68_MYAAR</name>
<dbReference type="Proteomes" id="UP001164746">
    <property type="component" value="Chromosome 6"/>
</dbReference>
<sequence>MRMVASRTGSARGIALRDHGELHGTTQRRATQYMCSSINSSDSGARWGGRRQSEIAKPKGWRMRMAASRSPELDDHVRYEIFVSCMGLVYMDTLSKSDPICARYKHF</sequence>
<evidence type="ECO:0000256" key="1">
    <source>
        <dbReference type="SAM" id="MobiDB-lite"/>
    </source>
</evidence>
<accession>A0ABY7EG68</accession>
<reference evidence="2" key="1">
    <citation type="submission" date="2022-11" db="EMBL/GenBank/DDBJ databases">
        <title>Centuries of genome instability and evolution in soft-shell clam transmissible cancer (bioRxiv).</title>
        <authorList>
            <person name="Hart S.F.M."/>
            <person name="Yonemitsu M.A."/>
            <person name="Giersch R.M."/>
            <person name="Beal B.F."/>
            <person name="Arriagada G."/>
            <person name="Davis B.W."/>
            <person name="Ostrander E.A."/>
            <person name="Goff S.P."/>
            <person name="Metzger M.J."/>
        </authorList>
    </citation>
    <scope>NUCLEOTIDE SEQUENCE</scope>
    <source>
        <strain evidence="2">MELC-2E11</strain>
        <tissue evidence="2">Siphon/mantle</tissue>
    </source>
</reference>
<dbReference type="EMBL" id="CP111017">
    <property type="protein sequence ID" value="WAR08079.1"/>
    <property type="molecule type" value="Genomic_DNA"/>
</dbReference>
<protein>
    <submittedName>
        <fullName evidence="2">Uncharacterized protein</fullName>
    </submittedName>
</protein>